<name>A0ABY9T668_BREBE</name>
<protein>
    <submittedName>
        <fullName evidence="1">Uncharacterized protein</fullName>
    </submittedName>
</protein>
<reference evidence="1 2" key="1">
    <citation type="submission" date="2023-09" db="EMBL/GenBank/DDBJ databases">
        <title>Complete Genome and Methylome dissection of Bacillus brevis NEB573 original source of BbsI restriction endonuclease.</title>
        <authorList>
            <person name="Fomenkov A."/>
            <person name="Roberts R.D."/>
        </authorList>
    </citation>
    <scope>NUCLEOTIDE SEQUENCE [LARGE SCALE GENOMIC DNA]</scope>
    <source>
        <strain evidence="1 2">NEB573</strain>
    </source>
</reference>
<gene>
    <name evidence="1" type="ORF">RGB73_04415</name>
</gene>
<proteinExistence type="predicted"/>
<dbReference type="RefSeq" id="WP_310769494.1">
    <property type="nucleotide sequence ID" value="NZ_CP134050.1"/>
</dbReference>
<sequence>MVKMLDRVEQLQLLKQVELEQAYRLYGSLRLKADRSLTLADSGELGWKAAGSYLRGMPFHVFTFPKGSAFPRSSAIPSSRFGGSEKAPLPTFPSRGKGLLPWELTLWDRREWSW</sequence>
<keyword evidence="2" id="KW-1185">Reference proteome</keyword>
<evidence type="ECO:0000313" key="1">
    <source>
        <dbReference type="EMBL" id="WNC15590.1"/>
    </source>
</evidence>
<dbReference type="EMBL" id="CP134050">
    <property type="protein sequence ID" value="WNC15590.1"/>
    <property type="molecule type" value="Genomic_DNA"/>
</dbReference>
<evidence type="ECO:0000313" key="2">
    <source>
        <dbReference type="Proteomes" id="UP001256827"/>
    </source>
</evidence>
<accession>A0ABY9T668</accession>
<organism evidence="1 2">
    <name type="scientific">Brevibacillus brevis</name>
    <name type="common">Bacillus brevis</name>
    <dbReference type="NCBI Taxonomy" id="1393"/>
    <lineage>
        <taxon>Bacteria</taxon>
        <taxon>Bacillati</taxon>
        <taxon>Bacillota</taxon>
        <taxon>Bacilli</taxon>
        <taxon>Bacillales</taxon>
        <taxon>Paenibacillaceae</taxon>
        <taxon>Brevibacillus</taxon>
    </lineage>
</organism>
<dbReference type="Proteomes" id="UP001256827">
    <property type="component" value="Chromosome"/>
</dbReference>